<dbReference type="EMBL" id="GBRH01229353">
    <property type="protein sequence ID" value="JAD68542.1"/>
    <property type="molecule type" value="Transcribed_RNA"/>
</dbReference>
<name>A0A0A9CAL7_ARUDO</name>
<proteinExistence type="predicted"/>
<accession>A0A0A9CAL7</accession>
<evidence type="ECO:0000313" key="1">
    <source>
        <dbReference type="EMBL" id="JAD68542.1"/>
    </source>
</evidence>
<dbReference type="AlphaFoldDB" id="A0A0A9CAL7"/>
<organism evidence="1">
    <name type="scientific">Arundo donax</name>
    <name type="common">Giant reed</name>
    <name type="synonym">Donax arundinaceus</name>
    <dbReference type="NCBI Taxonomy" id="35708"/>
    <lineage>
        <taxon>Eukaryota</taxon>
        <taxon>Viridiplantae</taxon>
        <taxon>Streptophyta</taxon>
        <taxon>Embryophyta</taxon>
        <taxon>Tracheophyta</taxon>
        <taxon>Spermatophyta</taxon>
        <taxon>Magnoliopsida</taxon>
        <taxon>Liliopsida</taxon>
        <taxon>Poales</taxon>
        <taxon>Poaceae</taxon>
        <taxon>PACMAD clade</taxon>
        <taxon>Arundinoideae</taxon>
        <taxon>Arundineae</taxon>
        <taxon>Arundo</taxon>
    </lineage>
</organism>
<reference evidence="1" key="2">
    <citation type="journal article" date="2015" name="Data Brief">
        <title>Shoot transcriptome of the giant reed, Arundo donax.</title>
        <authorList>
            <person name="Barrero R.A."/>
            <person name="Guerrero F.D."/>
            <person name="Moolhuijzen P."/>
            <person name="Goolsby J.A."/>
            <person name="Tidwell J."/>
            <person name="Bellgard S.E."/>
            <person name="Bellgard M.I."/>
        </authorList>
    </citation>
    <scope>NUCLEOTIDE SEQUENCE</scope>
    <source>
        <tissue evidence="1">Shoot tissue taken approximately 20 cm above the soil surface</tissue>
    </source>
</reference>
<protein>
    <submittedName>
        <fullName evidence="1">Uncharacterized protein</fullName>
    </submittedName>
</protein>
<reference evidence="1" key="1">
    <citation type="submission" date="2014-09" db="EMBL/GenBank/DDBJ databases">
        <authorList>
            <person name="Magalhaes I.L.F."/>
            <person name="Oliveira U."/>
            <person name="Santos F.R."/>
            <person name="Vidigal T.H.D.A."/>
            <person name="Brescovit A.D."/>
            <person name="Santos A.J."/>
        </authorList>
    </citation>
    <scope>NUCLEOTIDE SEQUENCE</scope>
    <source>
        <tissue evidence="1">Shoot tissue taken approximately 20 cm above the soil surface</tissue>
    </source>
</reference>
<sequence>MLVLIVTRYNKIGYNLVIYLYISLDN</sequence>